<name>A0A261VUA1_9BORD</name>
<dbReference type="InterPro" id="IPR013216">
    <property type="entry name" value="Methyltransf_11"/>
</dbReference>
<dbReference type="EMBL" id="NEVU01000001">
    <property type="protein sequence ID" value="OZI77407.1"/>
    <property type="molecule type" value="Genomic_DNA"/>
</dbReference>
<gene>
    <name evidence="2" type="ORF">CAL22_02350</name>
</gene>
<dbReference type="RefSeq" id="WP_094810000.1">
    <property type="nucleotide sequence ID" value="NZ_NEVU01000001.1"/>
</dbReference>
<feature type="domain" description="Methyltransferase type 11" evidence="1">
    <location>
        <begin position="49"/>
        <end position="145"/>
    </location>
</feature>
<dbReference type="Pfam" id="PF08241">
    <property type="entry name" value="Methyltransf_11"/>
    <property type="match status" value="1"/>
</dbReference>
<comment type="caution">
    <text evidence="2">The sequence shown here is derived from an EMBL/GenBank/DDBJ whole genome shotgun (WGS) entry which is preliminary data.</text>
</comment>
<protein>
    <submittedName>
        <fullName evidence="2">SAM-dependent methyltransferase</fullName>
    </submittedName>
</protein>
<dbReference type="GO" id="GO:0032259">
    <property type="term" value="P:methylation"/>
    <property type="evidence" value="ECO:0007669"/>
    <property type="project" value="UniProtKB-KW"/>
</dbReference>
<dbReference type="OrthoDB" id="529208at2"/>
<evidence type="ECO:0000313" key="3">
    <source>
        <dbReference type="Proteomes" id="UP000216429"/>
    </source>
</evidence>
<keyword evidence="2" id="KW-0489">Methyltransferase</keyword>
<dbReference type="PANTHER" id="PTHR43591">
    <property type="entry name" value="METHYLTRANSFERASE"/>
    <property type="match status" value="1"/>
</dbReference>
<dbReference type="Proteomes" id="UP000216429">
    <property type="component" value="Unassembled WGS sequence"/>
</dbReference>
<dbReference type="InterPro" id="IPR029063">
    <property type="entry name" value="SAM-dependent_MTases_sf"/>
</dbReference>
<accession>A0A261VUA1</accession>
<dbReference type="PANTHER" id="PTHR43591:SF110">
    <property type="entry name" value="RHODANESE DOMAIN-CONTAINING PROTEIN"/>
    <property type="match status" value="1"/>
</dbReference>
<dbReference type="AlphaFoldDB" id="A0A261VUA1"/>
<dbReference type="CDD" id="cd02440">
    <property type="entry name" value="AdoMet_MTases"/>
    <property type="match status" value="1"/>
</dbReference>
<keyword evidence="3" id="KW-1185">Reference proteome</keyword>
<evidence type="ECO:0000259" key="1">
    <source>
        <dbReference type="Pfam" id="PF08241"/>
    </source>
</evidence>
<dbReference type="GO" id="GO:0008757">
    <property type="term" value="F:S-adenosylmethionine-dependent methyltransferase activity"/>
    <property type="evidence" value="ECO:0007669"/>
    <property type="project" value="InterPro"/>
</dbReference>
<evidence type="ECO:0000313" key="2">
    <source>
        <dbReference type="EMBL" id="OZI77407.1"/>
    </source>
</evidence>
<organism evidence="2 3">
    <name type="scientific">Bordetella genomosp. 12</name>
    <dbReference type="NCBI Taxonomy" id="463035"/>
    <lineage>
        <taxon>Bacteria</taxon>
        <taxon>Pseudomonadati</taxon>
        <taxon>Pseudomonadota</taxon>
        <taxon>Betaproteobacteria</taxon>
        <taxon>Burkholderiales</taxon>
        <taxon>Alcaligenaceae</taxon>
        <taxon>Bordetella</taxon>
    </lineage>
</organism>
<dbReference type="Gene3D" id="3.40.50.150">
    <property type="entry name" value="Vaccinia Virus protein VP39"/>
    <property type="match status" value="1"/>
</dbReference>
<proteinExistence type="predicted"/>
<reference evidence="3" key="1">
    <citation type="submission" date="2017-05" db="EMBL/GenBank/DDBJ databases">
        <title>Complete and WGS of Bordetella genogroups.</title>
        <authorList>
            <person name="Spilker T."/>
            <person name="Lipuma J."/>
        </authorList>
    </citation>
    <scope>NUCLEOTIDE SEQUENCE [LARGE SCALE GENOMIC DNA]</scope>
    <source>
        <strain evidence="3">AU6712</strain>
    </source>
</reference>
<keyword evidence="2" id="KW-0808">Transferase</keyword>
<sequence>MTAPSHDAAVQRQFSPQASAYLTSAVHAQGEDLQHMASIAAAHPQARVLDMGCGGGHVSFNAAPLVAEVVAYDLSQAMLDVVEAEAAKRGLSNLRTCQGKAERLPFDDGAFDLVMSRYSTHHWEDPGLGLREARRVLKPGGIAVFADVVSPGQALLDTWLQTIEVLRDTSHVRDYSQAEWIAMLADAGFVLQGMTLRRLPLEFASWVARMRTPEPLVRALREMTAIAPQPVKTHFEIQDDGSFTSDNAVIVVYKPR</sequence>
<dbReference type="SUPFAM" id="SSF53335">
    <property type="entry name" value="S-adenosyl-L-methionine-dependent methyltransferases"/>
    <property type="match status" value="1"/>
</dbReference>